<keyword evidence="3" id="KW-1185">Reference proteome</keyword>
<evidence type="ECO:0000256" key="1">
    <source>
        <dbReference type="SAM" id="SignalP"/>
    </source>
</evidence>
<reference evidence="2 3" key="1">
    <citation type="submission" date="2018-06" db="EMBL/GenBank/DDBJ databases">
        <title>Genomic Encyclopedia of Archaeal and Bacterial Type Strains, Phase II (KMG-II): from individual species to whole genera.</title>
        <authorList>
            <person name="Goeker M."/>
        </authorList>
    </citation>
    <scope>NUCLEOTIDE SEQUENCE [LARGE SCALE GENOMIC DNA]</scope>
    <source>
        <strain evidence="2 3">DSM 29821</strain>
    </source>
</reference>
<dbReference type="Proteomes" id="UP000249819">
    <property type="component" value="Unassembled WGS sequence"/>
</dbReference>
<sequence length="130" mass="14250">MSLKLFSSNNLLLLSCALLVTSCNIAGECNSEITARISNPNKTIQAILEETDCGATTSTSYGICLVEGSLPTVGYKPENTILGSRRYPRMQWKTNDTLCIHGADTTNGYTMKTHLLLKNLNKEVTIIYTN</sequence>
<gene>
    <name evidence="2" type="ORF">CLV59_101997</name>
</gene>
<protein>
    <recommendedName>
        <fullName evidence="4">Lipoprotein</fullName>
    </recommendedName>
</protein>
<organism evidence="2 3">
    <name type="scientific">Chitinophaga dinghuensis</name>
    <dbReference type="NCBI Taxonomy" id="1539050"/>
    <lineage>
        <taxon>Bacteria</taxon>
        <taxon>Pseudomonadati</taxon>
        <taxon>Bacteroidota</taxon>
        <taxon>Chitinophagia</taxon>
        <taxon>Chitinophagales</taxon>
        <taxon>Chitinophagaceae</taxon>
        <taxon>Chitinophaga</taxon>
    </lineage>
</organism>
<name>A0A327WDA6_9BACT</name>
<feature type="chain" id="PRO_5016378521" description="Lipoprotein" evidence="1">
    <location>
        <begin position="27"/>
        <end position="130"/>
    </location>
</feature>
<evidence type="ECO:0000313" key="2">
    <source>
        <dbReference type="EMBL" id="RAJ88229.1"/>
    </source>
</evidence>
<keyword evidence="1" id="KW-0732">Signal</keyword>
<dbReference type="AlphaFoldDB" id="A0A327WDA6"/>
<feature type="signal peptide" evidence="1">
    <location>
        <begin position="1"/>
        <end position="26"/>
    </location>
</feature>
<dbReference type="PROSITE" id="PS51257">
    <property type="entry name" value="PROKAR_LIPOPROTEIN"/>
    <property type="match status" value="1"/>
</dbReference>
<proteinExistence type="predicted"/>
<accession>A0A327WDA6</accession>
<dbReference type="EMBL" id="QLMA01000001">
    <property type="protein sequence ID" value="RAJ88229.1"/>
    <property type="molecule type" value="Genomic_DNA"/>
</dbReference>
<comment type="caution">
    <text evidence="2">The sequence shown here is derived from an EMBL/GenBank/DDBJ whole genome shotgun (WGS) entry which is preliminary data.</text>
</comment>
<evidence type="ECO:0008006" key="4">
    <source>
        <dbReference type="Google" id="ProtNLM"/>
    </source>
</evidence>
<evidence type="ECO:0000313" key="3">
    <source>
        <dbReference type="Proteomes" id="UP000249819"/>
    </source>
</evidence>